<dbReference type="EMBL" id="FTPP01000001">
    <property type="protein sequence ID" value="SIT74912.1"/>
    <property type="molecule type" value="Genomic_DNA"/>
</dbReference>
<feature type="signal peptide" evidence="1">
    <location>
        <begin position="1"/>
        <end position="22"/>
    </location>
</feature>
<protein>
    <submittedName>
        <fullName evidence="2">Copper chaperone NosL</fullName>
    </submittedName>
</protein>
<dbReference type="SUPFAM" id="SSF160387">
    <property type="entry name" value="NosL/MerB-like"/>
    <property type="match status" value="1"/>
</dbReference>
<feature type="chain" id="PRO_5012390514" evidence="1">
    <location>
        <begin position="23"/>
        <end position="155"/>
    </location>
</feature>
<dbReference type="STRING" id="1317125.SAMN05444128_0158"/>
<proteinExistence type="predicted"/>
<accession>A0A1R3WA83</accession>
<evidence type="ECO:0000313" key="2">
    <source>
        <dbReference type="EMBL" id="SIT74912.1"/>
    </source>
</evidence>
<reference evidence="3" key="1">
    <citation type="submission" date="2017-01" db="EMBL/GenBank/DDBJ databases">
        <authorList>
            <person name="Varghese N."/>
            <person name="Submissions S."/>
        </authorList>
    </citation>
    <scope>NUCLEOTIDE SEQUENCE [LARGE SCALE GENOMIC DNA]</scope>
    <source>
        <strain evidence="3">LP100</strain>
    </source>
</reference>
<dbReference type="RefSeq" id="WP_076665621.1">
    <property type="nucleotide sequence ID" value="NZ_FTPP01000001.1"/>
</dbReference>
<organism evidence="2 3">
    <name type="scientific">Pontibacter indicus</name>
    <dbReference type="NCBI Taxonomy" id="1317125"/>
    <lineage>
        <taxon>Bacteria</taxon>
        <taxon>Pseudomonadati</taxon>
        <taxon>Bacteroidota</taxon>
        <taxon>Cytophagia</taxon>
        <taxon>Cytophagales</taxon>
        <taxon>Hymenobacteraceae</taxon>
        <taxon>Pontibacter</taxon>
    </lineage>
</organism>
<evidence type="ECO:0000313" key="3">
    <source>
        <dbReference type="Proteomes" id="UP000187181"/>
    </source>
</evidence>
<keyword evidence="1" id="KW-0732">Signal</keyword>
<sequence length="155" mass="17029">MLHKTTLYTLSLLLLLIGAAGCSVEPKPVPYGEANCTHCQMTVSDNRYGAELVNDKGKAFYFDAAECLAAYVIEQPEIGDKAAYLLVTDFTNPNTLIEVEKAHFLQTTELPSPMGMFLSAVADEVAATKLQEEYGGRILKWDGVKQAVKNNERPQ</sequence>
<evidence type="ECO:0000256" key="1">
    <source>
        <dbReference type="SAM" id="SignalP"/>
    </source>
</evidence>
<dbReference type="PROSITE" id="PS51257">
    <property type="entry name" value="PROKAR_LIPOPROTEIN"/>
    <property type="match status" value="1"/>
</dbReference>
<gene>
    <name evidence="2" type="ORF">SAMN05444128_0158</name>
</gene>
<dbReference type="InterPro" id="IPR008719">
    <property type="entry name" value="N2O_reductase_NosL"/>
</dbReference>
<dbReference type="AlphaFoldDB" id="A0A1R3WA83"/>
<dbReference type="Proteomes" id="UP000187181">
    <property type="component" value="Unassembled WGS sequence"/>
</dbReference>
<dbReference type="OrthoDB" id="9792749at2"/>
<dbReference type="PANTHER" id="PTHR41247">
    <property type="entry name" value="HTH-TYPE TRANSCRIPTIONAL REPRESSOR YCNK"/>
    <property type="match status" value="1"/>
</dbReference>
<keyword evidence="3" id="KW-1185">Reference proteome</keyword>
<dbReference type="Pfam" id="PF05573">
    <property type="entry name" value="NosL"/>
    <property type="match status" value="1"/>
</dbReference>
<name>A0A1R3WA83_9BACT</name>
<dbReference type="PANTHER" id="PTHR41247:SF1">
    <property type="entry name" value="HTH-TYPE TRANSCRIPTIONAL REPRESSOR YCNK"/>
    <property type="match status" value="1"/>
</dbReference>